<dbReference type="Gene3D" id="1.10.10.10">
    <property type="entry name" value="Winged helix-like DNA-binding domain superfamily/Winged helix DNA-binding domain"/>
    <property type="match status" value="1"/>
</dbReference>
<organism evidence="8 9">
    <name type="scientific">Spirosoma soli</name>
    <dbReference type="NCBI Taxonomy" id="1770529"/>
    <lineage>
        <taxon>Bacteria</taxon>
        <taxon>Pseudomonadati</taxon>
        <taxon>Bacteroidota</taxon>
        <taxon>Cytophagia</taxon>
        <taxon>Cytophagales</taxon>
        <taxon>Cytophagaceae</taxon>
        <taxon>Spirosoma</taxon>
    </lineage>
</organism>
<dbReference type="PANTHER" id="PTHR43133:SF8">
    <property type="entry name" value="RNA POLYMERASE SIGMA FACTOR HI_1459-RELATED"/>
    <property type="match status" value="1"/>
</dbReference>
<dbReference type="InterPro" id="IPR039425">
    <property type="entry name" value="RNA_pol_sigma-70-like"/>
</dbReference>
<evidence type="ECO:0000256" key="2">
    <source>
        <dbReference type="ARBA" id="ARBA00023015"/>
    </source>
</evidence>
<evidence type="ECO:0000259" key="6">
    <source>
        <dbReference type="Pfam" id="PF04542"/>
    </source>
</evidence>
<dbReference type="SUPFAM" id="SSF88946">
    <property type="entry name" value="Sigma2 domain of RNA polymerase sigma factors"/>
    <property type="match status" value="1"/>
</dbReference>
<evidence type="ECO:0000256" key="4">
    <source>
        <dbReference type="ARBA" id="ARBA00023125"/>
    </source>
</evidence>
<dbReference type="PANTHER" id="PTHR43133">
    <property type="entry name" value="RNA POLYMERASE ECF-TYPE SIGMA FACTO"/>
    <property type="match status" value="1"/>
</dbReference>
<keyword evidence="5" id="KW-0804">Transcription</keyword>
<evidence type="ECO:0000256" key="3">
    <source>
        <dbReference type="ARBA" id="ARBA00023082"/>
    </source>
</evidence>
<dbReference type="InterPro" id="IPR013324">
    <property type="entry name" value="RNA_pol_sigma_r3/r4-like"/>
</dbReference>
<name>A0ABW5M8U2_9BACT</name>
<dbReference type="InterPro" id="IPR013325">
    <property type="entry name" value="RNA_pol_sigma_r2"/>
</dbReference>
<keyword evidence="2" id="KW-0805">Transcription regulation</keyword>
<dbReference type="InterPro" id="IPR036388">
    <property type="entry name" value="WH-like_DNA-bd_sf"/>
</dbReference>
<proteinExistence type="inferred from homology"/>
<dbReference type="EMBL" id="JBHULN010000012">
    <property type="protein sequence ID" value="MFD2572638.1"/>
    <property type="molecule type" value="Genomic_DNA"/>
</dbReference>
<evidence type="ECO:0000313" key="9">
    <source>
        <dbReference type="Proteomes" id="UP001597469"/>
    </source>
</evidence>
<dbReference type="InterPro" id="IPR013249">
    <property type="entry name" value="RNA_pol_sigma70_r4_t2"/>
</dbReference>
<sequence>MKKSKITDEQLADTFVTYQSAESFSVLYNRYIHKVYKTCFTLTKDVSAAEDYTQDIFIKVFERLGSFRNRSSFSSWLYAISYHYCLDRIRLNKRMLVEPLPDEVTGEIETCALDFDGVEGTDLRLSALDRALRHLSAKEIELLTLKYEQGLSVQALSKRYQLSESAVKMRLKRTRDKLQQLYVEPGL</sequence>
<protein>
    <submittedName>
        <fullName evidence="8">RNA polymerase sigma factor</fullName>
    </submittedName>
</protein>
<feature type="domain" description="RNA polymerase sigma factor 70 region 4 type 2" evidence="7">
    <location>
        <begin position="127"/>
        <end position="178"/>
    </location>
</feature>
<dbReference type="InterPro" id="IPR007627">
    <property type="entry name" value="RNA_pol_sigma70_r2"/>
</dbReference>
<reference evidence="9" key="1">
    <citation type="journal article" date="2019" name="Int. J. Syst. Evol. Microbiol.">
        <title>The Global Catalogue of Microorganisms (GCM) 10K type strain sequencing project: providing services to taxonomists for standard genome sequencing and annotation.</title>
        <authorList>
            <consortium name="The Broad Institute Genomics Platform"/>
            <consortium name="The Broad Institute Genome Sequencing Center for Infectious Disease"/>
            <person name="Wu L."/>
            <person name="Ma J."/>
        </authorList>
    </citation>
    <scope>NUCLEOTIDE SEQUENCE [LARGE SCALE GENOMIC DNA]</scope>
    <source>
        <strain evidence="9">KCTC 42805</strain>
    </source>
</reference>
<comment type="similarity">
    <text evidence="1">Belongs to the sigma-70 factor family. ECF subfamily.</text>
</comment>
<dbReference type="Pfam" id="PF04542">
    <property type="entry name" value="Sigma70_r2"/>
    <property type="match status" value="1"/>
</dbReference>
<evidence type="ECO:0000256" key="1">
    <source>
        <dbReference type="ARBA" id="ARBA00010641"/>
    </source>
</evidence>
<dbReference type="Gene3D" id="1.10.1740.10">
    <property type="match status" value="1"/>
</dbReference>
<feature type="domain" description="RNA polymerase sigma-70 region 2" evidence="6">
    <location>
        <begin position="27"/>
        <end position="94"/>
    </location>
</feature>
<dbReference type="RefSeq" id="WP_381525232.1">
    <property type="nucleotide sequence ID" value="NZ_JBHULN010000012.1"/>
</dbReference>
<dbReference type="Proteomes" id="UP001597469">
    <property type="component" value="Unassembled WGS sequence"/>
</dbReference>
<gene>
    <name evidence="8" type="ORF">ACFSUS_18510</name>
</gene>
<evidence type="ECO:0000313" key="8">
    <source>
        <dbReference type="EMBL" id="MFD2572638.1"/>
    </source>
</evidence>
<keyword evidence="9" id="KW-1185">Reference proteome</keyword>
<dbReference type="SUPFAM" id="SSF88659">
    <property type="entry name" value="Sigma3 and sigma4 domains of RNA polymerase sigma factors"/>
    <property type="match status" value="1"/>
</dbReference>
<comment type="caution">
    <text evidence="8">The sequence shown here is derived from an EMBL/GenBank/DDBJ whole genome shotgun (WGS) entry which is preliminary data.</text>
</comment>
<dbReference type="NCBIfam" id="TIGR02937">
    <property type="entry name" value="sigma70-ECF"/>
    <property type="match status" value="1"/>
</dbReference>
<accession>A0ABW5M8U2</accession>
<dbReference type="Pfam" id="PF08281">
    <property type="entry name" value="Sigma70_r4_2"/>
    <property type="match status" value="1"/>
</dbReference>
<keyword evidence="3" id="KW-0731">Sigma factor</keyword>
<dbReference type="InterPro" id="IPR014284">
    <property type="entry name" value="RNA_pol_sigma-70_dom"/>
</dbReference>
<evidence type="ECO:0000259" key="7">
    <source>
        <dbReference type="Pfam" id="PF08281"/>
    </source>
</evidence>
<evidence type="ECO:0000256" key="5">
    <source>
        <dbReference type="ARBA" id="ARBA00023163"/>
    </source>
</evidence>
<keyword evidence="4" id="KW-0238">DNA-binding</keyword>